<evidence type="ECO:0000313" key="1">
    <source>
        <dbReference type="EMBL" id="OHV94189.1"/>
    </source>
</evidence>
<protein>
    <recommendedName>
        <fullName evidence="3">DUF1579 domain-containing protein</fullName>
    </recommendedName>
</protein>
<proteinExistence type="predicted"/>
<sequence length="173" mass="19987">MHQFQEQQRLNGINDFDFLVGHWDVENQRLTRRLQDSQEWETFSATQCNQALPGGIGNYDDFIAASWRPDFVGLSLRLFNPHTQCWSIYWLDNQTGGLDAHGQLQSPVVGRFISGVGIFEGDDLLEGRPIRVRYTWRDTATDTPCWEQSMSADAGVHWEVNWRMGFRRRPAPA</sequence>
<organism evidence="1 2">
    <name type="scientific">Janthinobacterium lividum</name>
    <dbReference type="NCBI Taxonomy" id="29581"/>
    <lineage>
        <taxon>Bacteria</taxon>
        <taxon>Pseudomonadati</taxon>
        <taxon>Pseudomonadota</taxon>
        <taxon>Betaproteobacteria</taxon>
        <taxon>Burkholderiales</taxon>
        <taxon>Oxalobacteraceae</taxon>
        <taxon>Janthinobacterium</taxon>
    </lineage>
</organism>
<reference evidence="1 2" key="1">
    <citation type="submission" date="2015-06" db="EMBL/GenBank/DDBJ databases">
        <title>Draft genome sequencing of a biphenyl-degrading bacterium, Janthinobacterium lividum MEG1.</title>
        <authorList>
            <person name="Shimodaira J."/>
            <person name="Hatta T."/>
        </authorList>
    </citation>
    <scope>NUCLEOTIDE SEQUENCE [LARGE SCALE GENOMIC DNA]</scope>
    <source>
        <strain evidence="1 2">MEG1</strain>
    </source>
</reference>
<gene>
    <name evidence="1" type="ORF">AKG95_26870</name>
</gene>
<comment type="caution">
    <text evidence="1">The sequence shown here is derived from an EMBL/GenBank/DDBJ whole genome shotgun (WGS) entry which is preliminary data.</text>
</comment>
<name>A0A1S1U258_9BURK</name>
<dbReference type="AlphaFoldDB" id="A0A1S1U258"/>
<dbReference type="RefSeq" id="WP_071079892.1">
    <property type="nucleotide sequence ID" value="NZ_LFKP01000014.1"/>
</dbReference>
<dbReference type="EMBL" id="LFKP01000014">
    <property type="protein sequence ID" value="OHV94189.1"/>
    <property type="molecule type" value="Genomic_DNA"/>
</dbReference>
<evidence type="ECO:0008006" key="3">
    <source>
        <dbReference type="Google" id="ProtNLM"/>
    </source>
</evidence>
<evidence type="ECO:0000313" key="2">
    <source>
        <dbReference type="Proteomes" id="UP000179840"/>
    </source>
</evidence>
<accession>A0A1S1U258</accession>
<dbReference type="Proteomes" id="UP000179840">
    <property type="component" value="Unassembled WGS sequence"/>
</dbReference>